<keyword evidence="1" id="KW-0472">Membrane</keyword>
<feature type="transmembrane region" description="Helical" evidence="1">
    <location>
        <begin position="45"/>
        <end position="63"/>
    </location>
</feature>
<dbReference type="AlphaFoldDB" id="A0A1E3WE23"/>
<protein>
    <submittedName>
        <fullName evidence="2">Uncharacterized protein</fullName>
    </submittedName>
</protein>
<dbReference type="RefSeq" id="WP_069623037.1">
    <property type="nucleotide sequence ID" value="NZ_LPWD01000052.1"/>
</dbReference>
<dbReference type="Proteomes" id="UP000095042">
    <property type="component" value="Unassembled WGS sequence"/>
</dbReference>
<gene>
    <name evidence="2" type="ORF">AUC71_07830</name>
</gene>
<evidence type="ECO:0000256" key="1">
    <source>
        <dbReference type="SAM" id="Phobius"/>
    </source>
</evidence>
<organism evidence="2 3">
    <name type="scientific">Methyloceanibacter marginalis</name>
    <dbReference type="NCBI Taxonomy" id="1774971"/>
    <lineage>
        <taxon>Bacteria</taxon>
        <taxon>Pseudomonadati</taxon>
        <taxon>Pseudomonadota</taxon>
        <taxon>Alphaproteobacteria</taxon>
        <taxon>Hyphomicrobiales</taxon>
        <taxon>Hyphomicrobiaceae</taxon>
        <taxon>Methyloceanibacter</taxon>
    </lineage>
</organism>
<keyword evidence="3" id="KW-1185">Reference proteome</keyword>
<evidence type="ECO:0000313" key="3">
    <source>
        <dbReference type="Proteomes" id="UP000095042"/>
    </source>
</evidence>
<keyword evidence="1" id="KW-1133">Transmembrane helix</keyword>
<evidence type="ECO:0000313" key="2">
    <source>
        <dbReference type="EMBL" id="ODS03762.1"/>
    </source>
</evidence>
<dbReference type="OrthoDB" id="8451574at2"/>
<accession>A0A1E3WE23</accession>
<comment type="caution">
    <text evidence="2">The sequence shown here is derived from an EMBL/GenBank/DDBJ whole genome shotgun (WGS) entry which is preliminary data.</text>
</comment>
<sequence length="93" mass="10048">MELVIYAYLTAVGFVLAGVLSSFVQLVSGQPMRFGVEPNSTLTSILGVVLRVFAGPAILMRNAWRGMLIEARPKFWFGLSAAIAAFWSLLIGA</sequence>
<name>A0A1E3WE23_9HYPH</name>
<keyword evidence="1" id="KW-0812">Transmembrane</keyword>
<reference evidence="2 3" key="1">
    <citation type="journal article" date="2016" name="Environ. Microbiol.">
        <title>New Methyloceanibacter diversity from North Sea sediments includes methanotroph containing solely the soluble methane monooxygenase.</title>
        <authorList>
            <person name="Vekeman B."/>
            <person name="Kerckhof F.M."/>
            <person name="Cremers G."/>
            <person name="de Vos P."/>
            <person name="Vandamme P."/>
            <person name="Boon N."/>
            <person name="Op den Camp H.J."/>
            <person name="Heylen K."/>
        </authorList>
    </citation>
    <scope>NUCLEOTIDE SEQUENCE [LARGE SCALE GENOMIC DNA]</scope>
    <source>
        <strain evidence="2 3">R-67177</strain>
    </source>
</reference>
<dbReference type="EMBL" id="LPWD01000052">
    <property type="protein sequence ID" value="ODS03762.1"/>
    <property type="molecule type" value="Genomic_DNA"/>
</dbReference>
<proteinExistence type="predicted"/>
<dbReference type="Pfam" id="PF22258">
    <property type="entry name" value="DUF6949"/>
    <property type="match status" value="1"/>
</dbReference>
<dbReference type="InterPro" id="IPR053803">
    <property type="entry name" value="DUF6949"/>
</dbReference>
<feature type="transmembrane region" description="Helical" evidence="1">
    <location>
        <begin position="75"/>
        <end position="92"/>
    </location>
</feature>